<proteinExistence type="predicted"/>
<dbReference type="Proteomes" id="UP000050668">
    <property type="component" value="Unassembled WGS sequence"/>
</dbReference>
<dbReference type="RefSeq" id="WP_053584853.1">
    <property type="nucleotide sequence ID" value="NZ_LGRV01000005.1"/>
</dbReference>
<keyword evidence="2" id="KW-1185">Reference proteome</keyword>
<accession>A0ABR5JXD5</accession>
<gene>
    <name evidence="1" type="ORF">AEA09_15445</name>
</gene>
<evidence type="ECO:0008006" key="3">
    <source>
        <dbReference type="Google" id="ProtNLM"/>
    </source>
</evidence>
<comment type="caution">
    <text evidence="1">The sequence shown here is derived from an EMBL/GenBank/DDBJ whole genome shotgun (WGS) entry which is preliminary data.</text>
</comment>
<protein>
    <recommendedName>
        <fullName evidence="3">Cupin</fullName>
    </recommendedName>
</protein>
<organism evidence="1 2">
    <name type="scientific">Lysinibacillus contaminans</name>
    <dbReference type="NCBI Taxonomy" id="1293441"/>
    <lineage>
        <taxon>Bacteria</taxon>
        <taxon>Bacillati</taxon>
        <taxon>Bacillota</taxon>
        <taxon>Bacilli</taxon>
        <taxon>Bacillales</taxon>
        <taxon>Bacillaceae</taxon>
        <taxon>Lysinibacillus</taxon>
    </lineage>
</organism>
<dbReference type="Gene3D" id="2.60.120.10">
    <property type="entry name" value="Jelly Rolls"/>
    <property type="match status" value="1"/>
</dbReference>
<reference evidence="2" key="1">
    <citation type="submission" date="2015-07" db="EMBL/GenBank/DDBJ databases">
        <title>Fjat-14205 dsm 2895.</title>
        <authorList>
            <person name="Liu B."/>
            <person name="Wang J."/>
            <person name="Zhu Y."/>
            <person name="Liu G."/>
            <person name="Chen Q."/>
            <person name="Chen Z."/>
            <person name="Lan J."/>
            <person name="Che J."/>
            <person name="Ge C."/>
            <person name="Shi H."/>
            <person name="Pan Z."/>
            <person name="Liu X."/>
        </authorList>
    </citation>
    <scope>NUCLEOTIDE SEQUENCE [LARGE SCALE GENOMIC DNA]</scope>
    <source>
        <strain evidence="2">DSM 25560</strain>
    </source>
</reference>
<dbReference type="SUPFAM" id="SSF51182">
    <property type="entry name" value="RmlC-like cupins"/>
    <property type="match status" value="1"/>
</dbReference>
<evidence type="ECO:0000313" key="1">
    <source>
        <dbReference type="EMBL" id="KOS66897.1"/>
    </source>
</evidence>
<dbReference type="InterPro" id="IPR047713">
    <property type="entry name" value="DHCW_cupin"/>
</dbReference>
<dbReference type="InterPro" id="IPR011051">
    <property type="entry name" value="RmlC_Cupin_sf"/>
</dbReference>
<sequence>MHTDTEYTILDWSNIIDTVKSGELGFSSTKELKVNDMKYRMIDYSPGYLADHWCQKGHIIFVLEGELISELSDGSSSILSKGMGYVVSDHLSSHRSRTDVGAKLLIIDTI</sequence>
<dbReference type="NCBIfam" id="NF038084">
    <property type="entry name" value="DHCW_cupin"/>
    <property type="match status" value="1"/>
</dbReference>
<dbReference type="InterPro" id="IPR014710">
    <property type="entry name" value="RmlC-like_jellyroll"/>
</dbReference>
<evidence type="ECO:0000313" key="2">
    <source>
        <dbReference type="Proteomes" id="UP000050668"/>
    </source>
</evidence>
<dbReference type="EMBL" id="LGRV01000005">
    <property type="protein sequence ID" value="KOS66897.1"/>
    <property type="molecule type" value="Genomic_DNA"/>
</dbReference>
<name>A0ABR5JXD5_9BACI</name>